<dbReference type="GO" id="GO:0015833">
    <property type="term" value="P:peptide transport"/>
    <property type="evidence" value="ECO:0007669"/>
    <property type="project" value="UniProtKB-KW"/>
</dbReference>
<feature type="transmembrane region" description="Helical" evidence="9">
    <location>
        <begin position="206"/>
        <end position="231"/>
    </location>
</feature>
<evidence type="ECO:0000256" key="5">
    <source>
        <dbReference type="ARBA" id="ARBA00022856"/>
    </source>
</evidence>
<dbReference type="GO" id="GO:0015031">
    <property type="term" value="P:protein transport"/>
    <property type="evidence" value="ECO:0007669"/>
    <property type="project" value="UniProtKB-KW"/>
</dbReference>
<keyword evidence="2 9" id="KW-0813">Transport</keyword>
<dbReference type="GO" id="GO:0055085">
    <property type="term" value="P:transmembrane transport"/>
    <property type="evidence" value="ECO:0007669"/>
    <property type="project" value="InterPro"/>
</dbReference>
<dbReference type="Gene3D" id="1.10.3720.10">
    <property type="entry name" value="MetI-like"/>
    <property type="match status" value="1"/>
</dbReference>
<dbReference type="GO" id="GO:0005886">
    <property type="term" value="C:plasma membrane"/>
    <property type="evidence" value="ECO:0007669"/>
    <property type="project" value="UniProtKB-SubCell"/>
</dbReference>
<dbReference type="InterPro" id="IPR035906">
    <property type="entry name" value="MetI-like_sf"/>
</dbReference>
<gene>
    <name evidence="11" type="ORF">FHP25_07315</name>
</gene>
<sequence>MSHFLDSELWRFARTRPSMIFGFVVIAVNLALALIGPLIAPFPVQAPVGASLTPPNATHWFGTDVSGMDIFSRVLAAPRVDLTIALVSTAVAFACGVALGVLSGFFAEGTAIARFFSGAIMRAADIFQAFPLFVFALALVGFSGPSTRNVIMALAFLNIPFFLRLTRGAVLQVRSRTFVEAAICAGNSKLRAAFVHVMPNSIAPALVHFSTTIGFSILLTAGLSFVGAGVPPPTPELGLMIKVGAQNMMTGQWWTALMPGLVLAVTVLAFSVFGDNLRVFLDPTSRR</sequence>
<name>A0A5C8PSK1_9HYPH</name>
<keyword evidence="12" id="KW-1185">Reference proteome</keyword>
<dbReference type="Proteomes" id="UP000321638">
    <property type="component" value="Unassembled WGS sequence"/>
</dbReference>
<keyword evidence="4 9" id="KW-0812">Transmembrane</keyword>
<dbReference type="CDD" id="cd06261">
    <property type="entry name" value="TM_PBP2"/>
    <property type="match status" value="1"/>
</dbReference>
<evidence type="ECO:0000256" key="6">
    <source>
        <dbReference type="ARBA" id="ARBA00022927"/>
    </source>
</evidence>
<dbReference type="InterPro" id="IPR000515">
    <property type="entry name" value="MetI-like"/>
</dbReference>
<evidence type="ECO:0000259" key="10">
    <source>
        <dbReference type="PROSITE" id="PS50928"/>
    </source>
</evidence>
<feature type="transmembrane region" description="Helical" evidence="9">
    <location>
        <begin position="82"/>
        <end position="107"/>
    </location>
</feature>
<dbReference type="RefSeq" id="WP_147846266.1">
    <property type="nucleotide sequence ID" value="NZ_VDUZ01000006.1"/>
</dbReference>
<keyword evidence="7 9" id="KW-1133">Transmembrane helix</keyword>
<organism evidence="11 12">
    <name type="scientific">Vineibacter terrae</name>
    <dbReference type="NCBI Taxonomy" id="2586908"/>
    <lineage>
        <taxon>Bacteria</taxon>
        <taxon>Pseudomonadati</taxon>
        <taxon>Pseudomonadota</taxon>
        <taxon>Alphaproteobacteria</taxon>
        <taxon>Hyphomicrobiales</taxon>
        <taxon>Vineibacter</taxon>
    </lineage>
</organism>
<comment type="similarity">
    <text evidence="9">Belongs to the binding-protein-dependent transport system permease family.</text>
</comment>
<keyword evidence="5" id="KW-0571">Peptide transport</keyword>
<feature type="transmembrane region" description="Helical" evidence="9">
    <location>
        <begin position="119"/>
        <end position="143"/>
    </location>
</feature>
<evidence type="ECO:0000256" key="7">
    <source>
        <dbReference type="ARBA" id="ARBA00022989"/>
    </source>
</evidence>
<feature type="transmembrane region" description="Helical" evidence="9">
    <location>
        <begin position="251"/>
        <end position="273"/>
    </location>
</feature>
<proteinExistence type="inferred from homology"/>
<feature type="transmembrane region" description="Helical" evidence="9">
    <location>
        <begin position="149"/>
        <end position="166"/>
    </location>
</feature>
<accession>A0A5C8PSK1</accession>
<keyword evidence="6" id="KW-0653">Protein transport</keyword>
<keyword evidence="3" id="KW-1003">Cell membrane</keyword>
<dbReference type="PANTHER" id="PTHR43386:SF1">
    <property type="entry name" value="D,D-DIPEPTIDE TRANSPORT SYSTEM PERMEASE PROTEIN DDPC-RELATED"/>
    <property type="match status" value="1"/>
</dbReference>
<feature type="transmembrane region" description="Helical" evidence="9">
    <location>
        <begin position="20"/>
        <end position="40"/>
    </location>
</feature>
<dbReference type="PANTHER" id="PTHR43386">
    <property type="entry name" value="OLIGOPEPTIDE TRANSPORT SYSTEM PERMEASE PROTEIN APPC"/>
    <property type="match status" value="1"/>
</dbReference>
<dbReference type="InterPro" id="IPR050366">
    <property type="entry name" value="BP-dependent_transpt_permease"/>
</dbReference>
<evidence type="ECO:0000256" key="2">
    <source>
        <dbReference type="ARBA" id="ARBA00022448"/>
    </source>
</evidence>
<dbReference type="OrthoDB" id="9766870at2"/>
<protein>
    <submittedName>
        <fullName evidence="11">ABC transporter permease</fullName>
    </submittedName>
</protein>
<dbReference type="EMBL" id="VDUZ01000006">
    <property type="protein sequence ID" value="TXL78795.1"/>
    <property type="molecule type" value="Genomic_DNA"/>
</dbReference>
<evidence type="ECO:0000256" key="8">
    <source>
        <dbReference type="ARBA" id="ARBA00023136"/>
    </source>
</evidence>
<evidence type="ECO:0000256" key="3">
    <source>
        <dbReference type="ARBA" id="ARBA00022475"/>
    </source>
</evidence>
<dbReference type="AlphaFoldDB" id="A0A5C8PSK1"/>
<feature type="domain" description="ABC transmembrane type-1" evidence="10">
    <location>
        <begin position="78"/>
        <end position="274"/>
    </location>
</feature>
<dbReference type="Pfam" id="PF00528">
    <property type="entry name" value="BPD_transp_1"/>
    <property type="match status" value="1"/>
</dbReference>
<comment type="caution">
    <text evidence="11">The sequence shown here is derived from an EMBL/GenBank/DDBJ whole genome shotgun (WGS) entry which is preliminary data.</text>
</comment>
<evidence type="ECO:0000313" key="12">
    <source>
        <dbReference type="Proteomes" id="UP000321638"/>
    </source>
</evidence>
<dbReference type="PROSITE" id="PS50928">
    <property type="entry name" value="ABC_TM1"/>
    <property type="match status" value="1"/>
</dbReference>
<evidence type="ECO:0000313" key="11">
    <source>
        <dbReference type="EMBL" id="TXL78795.1"/>
    </source>
</evidence>
<dbReference type="SUPFAM" id="SSF161098">
    <property type="entry name" value="MetI-like"/>
    <property type="match status" value="1"/>
</dbReference>
<keyword evidence="8 9" id="KW-0472">Membrane</keyword>
<reference evidence="11 12" key="1">
    <citation type="submission" date="2019-06" db="EMBL/GenBank/DDBJ databases">
        <title>New taxonomy in bacterial strain CC-CFT640, isolated from vineyard.</title>
        <authorList>
            <person name="Lin S.-Y."/>
            <person name="Tsai C.-F."/>
            <person name="Young C.-C."/>
        </authorList>
    </citation>
    <scope>NUCLEOTIDE SEQUENCE [LARGE SCALE GENOMIC DNA]</scope>
    <source>
        <strain evidence="11 12">CC-CFT640</strain>
    </source>
</reference>
<evidence type="ECO:0000256" key="1">
    <source>
        <dbReference type="ARBA" id="ARBA00004651"/>
    </source>
</evidence>
<evidence type="ECO:0000256" key="4">
    <source>
        <dbReference type="ARBA" id="ARBA00022692"/>
    </source>
</evidence>
<evidence type="ECO:0000256" key="9">
    <source>
        <dbReference type="RuleBase" id="RU363032"/>
    </source>
</evidence>
<comment type="subcellular location">
    <subcellularLocation>
        <location evidence="1 9">Cell membrane</location>
        <topology evidence="1 9">Multi-pass membrane protein</topology>
    </subcellularLocation>
</comment>